<feature type="compositionally biased region" description="Pro residues" evidence="1">
    <location>
        <begin position="41"/>
        <end position="52"/>
    </location>
</feature>
<sequence>MDEKEEKGKGKARSATPTQTISTTTSLSPSPSLNQTTPPNHGIPPADPPLSSPPLLQTDSTSNLSARPQKPDATEDSDDEKADSEANTDTSLPPPAPENANITTNAGVDAESLSTGTSTSSYSRSIRTSWYMVRRWLPFIGGRMGSQFALNHSLMAIGAVAIVMLSLLIAGCSSYRMRAIYLLSLSYAESSRIVPTSTPSGVSNWTFHQLVSNISSAGNLEIRIGYFGFCISTTTLNFGEWICESKILRLTRQINPMHDPLDLLGIAENYQDEVVLSLIIIMATVLVFLGFCALSTFPGWEDEFDEEGDVGHIRHMPSEFVIQLVIGSNLLSALFLLVAVLWQHIASVAHTATTQAVFGDVVRTSIGAAAVGLGWGAFGATVFVAIQMVLMALEIRKRFGLAFEDDDY</sequence>
<dbReference type="PANTHER" id="PTHR28092">
    <property type="entry name" value="FACTOR-INDUCED GENE 1 PROTEIN"/>
    <property type="match status" value="1"/>
</dbReference>
<keyword evidence="2" id="KW-0472">Membrane</keyword>
<evidence type="ECO:0000256" key="2">
    <source>
        <dbReference type="SAM" id="Phobius"/>
    </source>
</evidence>
<feature type="compositionally biased region" description="Low complexity" evidence="1">
    <location>
        <begin position="53"/>
        <end position="62"/>
    </location>
</feature>
<reference evidence="3 4" key="1">
    <citation type="submission" date="2024-07" db="EMBL/GenBank/DDBJ databases">
        <title>Section-level genome sequencing and comparative genomics of Aspergillus sections Usti and Cavernicolus.</title>
        <authorList>
            <consortium name="Lawrence Berkeley National Laboratory"/>
            <person name="Nybo J.L."/>
            <person name="Vesth T.C."/>
            <person name="Theobald S."/>
            <person name="Frisvad J.C."/>
            <person name="Larsen T.O."/>
            <person name="Kjaerboelling I."/>
            <person name="Rothschild-Mancinelli K."/>
            <person name="Lyhne E.K."/>
            <person name="Kogle M.E."/>
            <person name="Barry K."/>
            <person name="Clum A."/>
            <person name="Na H."/>
            <person name="Ledsgaard L."/>
            <person name="Lin J."/>
            <person name="Lipzen A."/>
            <person name="Kuo A."/>
            <person name="Riley R."/>
            <person name="Mondo S."/>
            <person name="Labutti K."/>
            <person name="Haridas S."/>
            <person name="Pangalinan J."/>
            <person name="Salamov A.A."/>
            <person name="Simmons B.A."/>
            <person name="Magnuson J.K."/>
            <person name="Chen J."/>
            <person name="Drula E."/>
            <person name="Henrissat B."/>
            <person name="Wiebenga A."/>
            <person name="Lubbers R.J."/>
            <person name="Gomes A.C."/>
            <person name="Makela M.R."/>
            <person name="Stajich J."/>
            <person name="Grigoriev I.V."/>
            <person name="Mortensen U.H."/>
            <person name="De Vries R.P."/>
            <person name="Baker S.E."/>
            <person name="Andersen M.R."/>
        </authorList>
    </citation>
    <scope>NUCLEOTIDE SEQUENCE [LARGE SCALE GENOMIC DNA]</scope>
    <source>
        <strain evidence="3 4">CBS 588.65</strain>
    </source>
</reference>
<protein>
    <submittedName>
        <fullName evidence="3">Ca2+ regulator and membrane fusion protein Fig1-domain-containing protein</fullName>
    </submittedName>
</protein>
<feature type="transmembrane region" description="Helical" evidence="2">
    <location>
        <begin position="320"/>
        <end position="345"/>
    </location>
</feature>
<feature type="compositionally biased region" description="Low complexity" evidence="1">
    <location>
        <begin position="16"/>
        <end position="40"/>
    </location>
</feature>
<feature type="transmembrane region" description="Helical" evidence="2">
    <location>
        <begin position="274"/>
        <end position="300"/>
    </location>
</feature>
<proteinExistence type="predicted"/>
<keyword evidence="4" id="KW-1185">Reference proteome</keyword>
<keyword evidence="2" id="KW-1133">Transmembrane helix</keyword>
<feature type="compositionally biased region" description="Low complexity" evidence="1">
    <location>
        <begin position="112"/>
        <end position="121"/>
    </location>
</feature>
<gene>
    <name evidence="3" type="ORF">BJX63DRAFT_430946</name>
</gene>
<dbReference type="EMBL" id="JBFXLT010000029">
    <property type="protein sequence ID" value="KAL2815124.1"/>
    <property type="molecule type" value="Genomic_DNA"/>
</dbReference>
<feature type="region of interest" description="Disordered" evidence="1">
    <location>
        <begin position="1"/>
        <end position="121"/>
    </location>
</feature>
<name>A0ABR4HI12_9EURO</name>
<dbReference type="InterPro" id="IPR033481">
    <property type="entry name" value="Dni1/Fig1"/>
</dbReference>
<evidence type="ECO:0000313" key="4">
    <source>
        <dbReference type="Proteomes" id="UP001610334"/>
    </source>
</evidence>
<feature type="transmembrane region" description="Helical" evidence="2">
    <location>
        <begin position="153"/>
        <end position="177"/>
    </location>
</feature>
<evidence type="ECO:0000256" key="1">
    <source>
        <dbReference type="SAM" id="MobiDB-lite"/>
    </source>
</evidence>
<dbReference type="Proteomes" id="UP001610334">
    <property type="component" value="Unassembled WGS sequence"/>
</dbReference>
<accession>A0ABR4HI12</accession>
<dbReference type="PANTHER" id="PTHR28092:SF1">
    <property type="entry name" value="FACTOR-INDUCED GENE 1 PROTEIN"/>
    <property type="match status" value="1"/>
</dbReference>
<organism evidence="3 4">
    <name type="scientific">Aspergillus granulosus</name>
    <dbReference type="NCBI Taxonomy" id="176169"/>
    <lineage>
        <taxon>Eukaryota</taxon>
        <taxon>Fungi</taxon>
        <taxon>Dikarya</taxon>
        <taxon>Ascomycota</taxon>
        <taxon>Pezizomycotina</taxon>
        <taxon>Eurotiomycetes</taxon>
        <taxon>Eurotiomycetidae</taxon>
        <taxon>Eurotiales</taxon>
        <taxon>Aspergillaceae</taxon>
        <taxon>Aspergillus</taxon>
        <taxon>Aspergillus subgen. Nidulantes</taxon>
    </lineage>
</organism>
<dbReference type="Pfam" id="PF12351">
    <property type="entry name" value="Fig1"/>
    <property type="match status" value="1"/>
</dbReference>
<keyword evidence="2" id="KW-0812">Transmembrane</keyword>
<feature type="transmembrane region" description="Helical" evidence="2">
    <location>
        <begin position="365"/>
        <end position="393"/>
    </location>
</feature>
<comment type="caution">
    <text evidence="3">The sequence shown here is derived from an EMBL/GenBank/DDBJ whole genome shotgun (WGS) entry which is preliminary data.</text>
</comment>
<evidence type="ECO:0000313" key="3">
    <source>
        <dbReference type="EMBL" id="KAL2815124.1"/>
    </source>
</evidence>